<feature type="compositionally biased region" description="Basic and acidic residues" evidence="1">
    <location>
        <begin position="41"/>
        <end position="50"/>
    </location>
</feature>
<reference evidence="2 3" key="1">
    <citation type="journal article" date="2018" name="BMC Genomics">
        <title>Genomic evidence for intraspecific hybridization in a clonal and extremely halotolerant yeast.</title>
        <authorList>
            <person name="Gostincar C."/>
            <person name="Stajich J.E."/>
            <person name="Zupancic J."/>
            <person name="Zalar P."/>
            <person name="Gunde-Cimerman N."/>
        </authorList>
    </citation>
    <scope>NUCLEOTIDE SEQUENCE [LARGE SCALE GENOMIC DNA]</scope>
    <source>
        <strain evidence="2 3">EXF-2788</strain>
    </source>
</reference>
<dbReference type="Proteomes" id="UP000268823">
    <property type="component" value="Unassembled WGS sequence"/>
</dbReference>
<feature type="region of interest" description="Disordered" evidence="1">
    <location>
        <begin position="114"/>
        <end position="159"/>
    </location>
</feature>
<feature type="compositionally biased region" description="Polar residues" evidence="1">
    <location>
        <begin position="88"/>
        <end position="101"/>
    </location>
</feature>
<dbReference type="OrthoDB" id="3892842at2759"/>
<feature type="compositionally biased region" description="Basic and acidic residues" evidence="1">
    <location>
        <begin position="114"/>
        <end position="136"/>
    </location>
</feature>
<dbReference type="AlphaFoldDB" id="A0A3M7FKV1"/>
<evidence type="ECO:0000256" key="1">
    <source>
        <dbReference type="SAM" id="MobiDB-lite"/>
    </source>
</evidence>
<feature type="compositionally biased region" description="Polar residues" evidence="1">
    <location>
        <begin position="1"/>
        <end position="10"/>
    </location>
</feature>
<accession>A0A3M7FKV1</accession>
<proteinExistence type="predicted"/>
<organism evidence="2 3">
    <name type="scientific">Hortaea werneckii</name>
    <name type="common">Black yeast</name>
    <name type="synonym">Cladosporium werneckii</name>
    <dbReference type="NCBI Taxonomy" id="91943"/>
    <lineage>
        <taxon>Eukaryota</taxon>
        <taxon>Fungi</taxon>
        <taxon>Dikarya</taxon>
        <taxon>Ascomycota</taxon>
        <taxon>Pezizomycotina</taxon>
        <taxon>Dothideomycetes</taxon>
        <taxon>Dothideomycetidae</taxon>
        <taxon>Mycosphaerellales</taxon>
        <taxon>Teratosphaeriaceae</taxon>
        <taxon>Hortaea</taxon>
    </lineage>
</organism>
<gene>
    <name evidence="2" type="ORF">D0861_04238</name>
</gene>
<evidence type="ECO:0000313" key="2">
    <source>
        <dbReference type="EMBL" id="RMY89458.1"/>
    </source>
</evidence>
<comment type="caution">
    <text evidence="2">The sequence shown here is derived from an EMBL/GenBank/DDBJ whole genome shotgun (WGS) entry which is preliminary data.</text>
</comment>
<feature type="region of interest" description="Disordered" evidence="1">
    <location>
        <begin position="1"/>
        <end position="101"/>
    </location>
</feature>
<dbReference type="EMBL" id="QWIR01000064">
    <property type="protein sequence ID" value="RMY89458.1"/>
    <property type="molecule type" value="Genomic_DNA"/>
</dbReference>
<evidence type="ECO:0000313" key="3">
    <source>
        <dbReference type="Proteomes" id="UP000268823"/>
    </source>
</evidence>
<protein>
    <submittedName>
        <fullName evidence="2">Uncharacterized protein</fullName>
    </submittedName>
</protein>
<feature type="compositionally biased region" description="Basic and acidic residues" evidence="1">
    <location>
        <begin position="69"/>
        <end position="79"/>
    </location>
</feature>
<sequence length="181" mass="20308">MTNSQNSESSFEAMYQDDQRLPEEQLPPYSEATKNSPNVKVSEKEVDHRRPSPKAPRRMSTIKGILTGEVHKHNPRLRDPMSLYPNHANPSSPKETSAAPKQSTLMSILTGDVHKHNPRLKDPMSHYPDLTHEPRARQPSFAAAKRAKSPSELSTPKSVFKGNYASTAKVKAPSFRLWEAL</sequence>
<name>A0A3M7FKV1_HORWE</name>